<feature type="region of interest" description="Disordered" evidence="7">
    <location>
        <begin position="50"/>
        <end position="72"/>
    </location>
</feature>
<dbReference type="EMBL" id="JAGPNK010000019">
    <property type="protein sequence ID" value="KAH7305349.1"/>
    <property type="molecule type" value="Genomic_DNA"/>
</dbReference>
<keyword evidence="10" id="KW-1185">Reference proteome</keyword>
<feature type="non-terminal residue" evidence="9">
    <location>
        <position position="261"/>
    </location>
</feature>
<dbReference type="Gene3D" id="4.10.240.10">
    <property type="entry name" value="Zn(2)-C6 fungal-type DNA-binding domain"/>
    <property type="match status" value="1"/>
</dbReference>
<reference evidence="9" key="1">
    <citation type="journal article" date="2021" name="Nat. Commun.">
        <title>Genetic determinants of endophytism in the Arabidopsis root mycobiome.</title>
        <authorList>
            <person name="Mesny F."/>
            <person name="Miyauchi S."/>
            <person name="Thiergart T."/>
            <person name="Pickel B."/>
            <person name="Atanasova L."/>
            <person name="Karlsson M."/>
            <person name="Huettel B."/>
            <person name="Barry K.W."/>
            <person name="Haridas S."/>
            <person name="Chen C."/>
            <person name="Bauer D."/>
            <person name="Andreopoulos W."/>
            <person name="Pangilinan J."/>
            <person name="LaButti K."/>
            <person name="Riley R."/>
            <person name="Lipzen A."/>
            <person name="Clum A."/>
            <person name="Drula E."/>
            <person name="Henrissat B."/>
            <person name="Kohler A."/>
            <person name="Grigoriev I.V."/>
            <person name="Martin F.M."/>
            <person name="Hacquard S."/>
        </authorList>
    </citation>
    <scope>NUCLEOTIDE SEQUENCE</scope>
    <source>
        <strain evidence="9">MPI-CAGE-CH-0235</strain>
    </source>
</reference>
<evidence type="ECO:0000259" key="8">
    <source>
        <dbReference type="PROSITE" id="PS50048"/>
    </source>
</evidence>
<keyword evidence="3" id="KW-0805">Transcription regulation</keyword>
<dbReference type="InterPro" id="IPR036864">
    <property type="entry name" value="Zn2-C6_fun-type_DNA-bd_sf"/>
</dbReference>
<dbReference type="Proteomes" id="UP000813444">
    <property type="component" value="Unassembled WGS sequence"/>
</dbReference>
<dbReference type="PROSITE" id="PS00463">
    <property type="entry name" value="ZN2_CY6_FUNGAL_1"/>
    <property type="match status" value="1"/>
</dbReference>
<dbReference type="SMART" id="SM00066">
    <property type="entry name" value="GAL4"/>
    <property type="match status" value="1"/>
</dbReference>
<keyword evidence="6" id="KW-0539">Nucleus</keyword>
<dbReference type="InterPro" id="IPR052360">
    <property type="entry name" value="Transcr_Regulatory_Proteins"/>
</dbReference>
<evidence type="ECO:0000256" key="5">
    <source>
        <dbReference type="ARBA" id="ARBA00023163"/>
    </source>
</evidence>
<evidence type="ECO:0000256" key="4">
    <source>
        <dbReference type="ARBA" id="ARBA00023125"/>
    </source>
</evidence>
<evidence type="ECO:0000256" key="2">
    <source>
        <dbReference type="ARBA" id="ARBA00022833"/>
    </source>
</evidence>
<proteinExistence type="predicted"/>
<sequence length="261" mass="28698">MSSSGPAFDMPFNEFDWPGFDAIDAFPDAGDPGGIQRTTASPVVIDVDDAQTVSSSPGPSPSQTPAPSNTLPLSAERNLDRLADARNFQYTTTPRVIIEEPKSMTPRPKYSRGCHACRRMKVKCDEQKPQCKRCVRGGRKCPGFPEISNFLSMNSDFEQGSEPLRTRHIDKFHANLPLASPASLLNPSTDWEQQAKAYFFANFVSPDVMSTVPGHMHFLHSLLRAHGHVPVLRDAMRAVSVASFANVSGSSSLQTYSHQLY</sequence>
<dbReference type="PROSITE" id="PS50048">
    <property type="entry name" value="ZN2_CY6_FUNGAL_2"/>
    <property type="match status" value="1"/>
</dbReference>
<dbReference type="GO" id="GO:0000981">
    <property type="term" value="F:DNA-binding transcription factor activity, RNA polymerase II-specific"/>
    <property type="evidence" value="ECO:0007669"/>
    <property type="project" value="InterPro"/>
</dbReference>
<keyword evidence="4" id="KW-0238">DNA-binding</keyword>
<evidence type="ECO:0000313" key="9">
    <source>
        <dbReference type="EMBL" id="KAH7305349.1"/>
    </source>
</evidence>
<protein>
    <recommendedName>
        <fullName evidence="8">Zn(2)-C6 fungal-type domain-containing protein</fullName>
    </recommendedName>
</protein>
<gene>
    <name evidence="9" type="ORF">B0I35DRAFT_464932</name>
</gene>
<dbReference type="PANTHER" id="PTHR36206">
    <property type="entry name" value="ASPERCRYPTIN BIOSYNTHESIS CLUSTER-SPECIFIC TRANSCRIPTION REGULATOR ATNN-RELATED"/>
    <property type="match status" value="1"/>
</dbReference>
<dbReference type="GO" id="GO:0008270">
    <property type="term" value="F:zinc ion binding"/>
    <property type="evidence" value="ECO:0007669"/>
    <property type="project" value="InterPro"/>
</dbReference>
<dbReference type="CDD" id="cd00067">
    <property type="entry name" value="GAL4"/>
    <property type="match status" value="1"/>
</dbReference>
<name>A0A8K0SG19_9HYPO</name>
<accession>A0A8K0SG19</accession>
<evidence type="ECO:0000256" key="3">
    <source>
        <dbReference type="ARBA" id="ARBA00023015"/>
    </source>
</evidence>
<evidence type="ECO:0000313" key="10">
    <source>
        <dbReference type="Proteomes" id="UP000813444"/>
    </source>
</evidence>
<keyword evidence="5" id="KW-0804">Transcription</keyword>
<dbReference type="PANTHER" id="PTHR36206:SF4">
    <property type="entry name" value="HYPOTHETICAL CONSERVED PROTEIN (EUROFUNG)-RELATED"/>
    <property type="match status" value="1"/>
</dbReference>
<evidence type="ECO:0000256" key="1">
    <source>
        <dbReference type="ARBA" id="ARBA00022723"/>
    </source>
</evidence>
<feature type="domain" description="Zn(2)-C6 fungal-type" evidence="8">
    <location>
        <begin position="113"/>
        <end position="141"/>
    </location>
</feature>
<dbReference type="AlphaFoldDB" id="A0A8K0SG19"/>
<evidence type="ECO:0000256" key="6">
    <source>
        <dbReference type="ARBA" id="ARBA00023242"/>
    </source>
</evidence>
<dbReference type="OrthoDB" id="5069333at2759"/>
<organism evidence="9 10">
    <name type="scientific">Stachybotrys elegans</name>
    <dbReference type="NCBI Taxonomy" id="80388"/>
    <lineage>
        <taxon>Eukaryota</taxon>
        <taxon>Fungi</taxon>
        <taxon>Dikarya</taxon>
        <taxon>Ascomycota</taxon>
        <taxon>Pezizomycotina</taxon>
        <taxon>Sordariomycetes</taxon>
        <taxon>Hypocreomycetidae</taxon>
        <taxon>Hypocreales</taxon>
        <taxon>Stachybotryaceae</taxon>
        <taxon>Stachybotrys</taxon>
    </lineage>
</organism>
<dbReference type="Pfam" id="PF00172">
    <property type="entry name" value="Zn_clus"/>
    <property type="match status" value="1"/>
</dbReference>
<dbReference type="SUPFAM" id="SSF57701">
    <property type="entry name" value="Zn2/Cys6 DNA-binding domain"/>
    <property type="match status" value="1"/>
</dbReference>
<keyword evidence="2" id="KW-0862">Zinc</keyword>
<comment type="caution">
    <text evidence="9">The sequence shown here is derived from an EMBL/GenBank/DDBJ whole genome shotgun (WGS) entry which is preliminary data.</text>
</comment>
<dbReference type="InterPro" id="IPR001138">
    <property type="entry name" value="Zn2Cys6_DnaBD"/>
</dbReference>
<keyword evidence="1" id="KW-0479">Metal-binding</keyword>
<dbReference type="GO" id="GO:0003677">
    <property type="term" value="F:DNA binding"/>
    <property type="evidence" value="ECO:0007669"/>
    <property type="project" value="UniProtKB-KW"/>
</dbReference>
<evidence type="ECO:0000256" key="7">
    <source>
        <dbReference type="SAM" id="MobiDB-lite"/>
    </source>
</evidence>